<feature type="region of interest" description="Disordered" evidence="1">
    <location>
        <begin position="134"/>
        <end position="206"/>
    </location>
</feature>
<evidence type="ECO:0000313" key="3">
    <source>
        <dbReference type="Proteomes" id="UP001205740"/>
    </source>
</evidence>
<evidence type="ECO:0000256" key="1">
    <source>
        <dbReference type="SAM" id="MobiDB-lite"/>
    </source>
</evidence>
<dbReference type="EMBL" id="JAMTCG010000011">
    <property type="protein sequence ID" value="MCP2163063.1"/>
    <property type="molecule type" value="Genomic_DNA"/>
</dbReference>
<protein>
    <recommendedName>
        <fullName evidence="4">DUF4913 domain-containing protein</fullName>
    </recommendedName>
</protein>
<accession>A0ABT1H738</accession>
<feature type="compositionally biased region" description="Basic and acidic residues" evidence="1">
    <location>
        <begin position="184"/>
        <end position="206"/>
    </location>
</feature>
<organism evidence="2 3">
    <name type="scientific">Williamsia serinedens</name>
    <dbReference type="NCBI Taxonomy" id="391736"/>
    <lineage>
        <taxon>Bacteria</taxon>
        <taxon>Bacillati</taxon>
        <taxon>Actinomycetota</taxon>
        <taxon>Actinomycetes</taxon>
        <taxon>Mycobacteriales</taxon>
        <taxon>Nocardiaceae</taxon>
        <taxon>Williamsia</taxon>
    </lineage>
</organism>
<comment type="caution">
    <text evidence="2">The sequence shown here is derived from an EMBL/GenBank/DDBJ whole genome shotgun (WGS) entry which is preliminary data.</text>
</comment>
<proteinExistence type="predicted"/>
<dbReference type="Proteomes" id="UP001205740">
    <property type="component" value="Unassembled WGS sequence"/>
</dbReference>
<keyword evidence="3" id="KW-1185">Reference proteome</keyword>
<feature type="compositionally biased region" description="Acidic residues" evidence="1">
    <location>
        <begin position="149"/>
        <end position="158"/>
    </location>
</feature>
<sequence length="206" mass="23587">MSSDVQWSRFVWRHLDQAAAAELWDELADWVQWARERYDLGDRIPACWFRHPSAVEQLTALMSAHTAAYQQQYTVKGVPVRDWDLMSNWHRVDLWPVVERLARDLGECAAGGSCAYRPRPAHVDPELNEFVATDVADRPETSTTRPTTDVDDDADDGPELTTIDMEDLVKRGDAVVDDPADPESGVHYRDQHWTYDPDSDTYRPDD</sequence>
<name>A0ABT1H738_9NOCA</name>
<gene>
    <name evidence="2" type="ORF">LX12_004276</name>
</gene>
<dbReference type="RefSeq" id="WP_253656634.1">
    <property type="nucleotide sequence ID" value="NZ_BAAAOE010000002.1"/>
</dbReference>
<reference evidence="2 3" key="1">
    <citation type="submission" date="2022-06" db="EMBL/GenBank/DDBJ databases">
        <title>Genomic Encyclopedia of Archaeal and Bacterial Type Strains, Phase II (KMG-II): from individual species to whole genera.</title>
        <authorList>
            <person name="Goeker M."/>
        </authorList>
    </citation>
    <scope>NUCLEOTIDE SEQUENCE [LARGE SCALE GENOMIC DNA]</scope>
    <source>
        <strain evidence="2 3">DSM 45037</strain>
    </source>
</reference>
<evidence type="ECO:0008006" key="4">
    <source>
        <dbReference type="Google" id="ProtNLM"/>
    </source>
</evidence>
<evidence type="ECO:0000313" key="2">
    <source>
        <dbReference type="EMBL" id="MCP2163063.1"/>
    </source>
</evidence>